<accession>A0AAD9IB56</accession>
<proteinExistence type="inferred from homology"/>
<dbReference type="Proteomes" id="UP001217918">
    <property type="component" value="Unassembled WGS sequence"/>
</dbReference>
<keyword evidence="16" id="KW-1185">Reference proteome</keyword>
<keyword evidence="6" id="KW-0597">Phosphoprotein</keyword>
<evidence type="ECO:0000256" key="1">
    <source>
        <dbReference type="ARBA" id="ARBA00004300"/>
    </source>
</evidence>
<feature type="compositionally biased region" description="Basic and acidic residues" evidence="14">
    <location>
        <begin position="540"/>
        <end position="550"/>
    </location>
</feature>
<keyword evidence="10" id="KW-0206">Cytoskeleton</keyword>
<sequence length="662" mass="71085">MAALVPYTYIQCPCSDAPAPWRPGSDAQLPSSTTTNSSTTTTTTTTTTRDAHPDADDDRTFDPRAPRANFSLYPLEHLLYCGDCHQIRCPRCVADEIVTYYCPSCLFEVPGSQVKSEGNRCTRSCFQCPVCIGPLAVRSADRPAADPDLPPAPAPDSATAAAYVLNCSYCHWSSTDIGIGFDRAQGIFDQLERTRNGGHARLTAKERRDQRRREAQSAVDRETGETPAAADATATEAAAAAAAHDLDTETHFANLQAFYQAQLTATHAATPGITALADLGFSSPNAFSRLMALYTGDAGASLGGRLGAHGPRPPPFQREAATPAEGLVPAQLDDGAALARLRGAAATTTTAQRRAQPPCLGEPAAQRGRQLRFVDMLRPVQTLLRTKRAKRCPACRHIICKPDAKVAATRFRIRLVAGSYLPTITIRPLPAAAAATGRGHSASVSSTTTTPPEATAGEGGPQQQQQQQQQPQQQLLRPLQPAQFLLTFRNPLFETVRVTLATPARTPGRFGSTVTLLCPQFEMDANTDVWDEALRDGGDKAAEAARRDPAGGEAGGEGAAGRAEAGKIWERGRNWVSVAVEVVPALLRVDRLRAQHPAEDVDASPLREDEDVLEIPVFVRVEWEAEAGADELGSAIGRDRDAREKRELAYWCVLGVGRISQE</sequence>
<reference evidence="15" key="1">
    <citation type="journal article" date="2023" name="Mol. Plant Microbe Interact.">
        <title>Elucidating the Obligate Nature and Biological Capacity of an Invasive Fungal Corn Pathogen.</title>
        <authorList>
            <person name="MacCready J.S."/>
            <person name="Roggenkamp E.M."/>
            <person name="Gdanetz K."/>
            <person name="Chilvers M.I."/>
        </authorList>
    </citation>
    <scope>NUCLEOTIDE SEQUENCE</scope>
    <source>
        <strain evidence="15">PM02</strain>
    </source>
</reference>
<evidence type="ECO:0000313" key="16">
    <source>
        <dbReference type="Proteomes" id="UP001217918"/>
    </source>
</evidence>
<evidence type="ECO:0000256" key="3">
    <source>
        <dbReference type="ARBA" id="ARBA00004657"/>
    </source>
</evidence>
<feature type="region of interest" description="Disordered" evidence="14">
    <location>
        <begin position="437"/>
        <end position="475"/>
    </location>
</feature>
<evidence type="ECO:0000256" key="9">
    <source>
        <dbReference type="ARBA" id="ARBA00023054"/>
    </source>
</evidence>
<dbReference type="Pfam" id="PF05502">
    <property type="entry name" value="Dynactin_p62"/>
    <property type="match status" value="1"/>
</dbReference>
<protein>
    <recommendedName>
        <fullName evidence="12">Dynactin subunit 4</fullName>
    </recommendedName>
</protein>
<dbReference type="GO" id="GO:0001725">
    <property type="term" value="C:stress fiber"/>
    <property type="evidence" value="ECO:0007669"/>
    <property type="project" value="UniProtKB-SubCell"/>
</dbReference>
<comment type="caution">
    <text evidence="15">The sequence shown here is derived from an EMBL/GenBank/DDBJ whole genome shotgun (WGS) entry which is preliminary data.</text>
</comment>
<evidence type="ECO:0000256" key="4">
    <source>
        <dbReference type="ARBA" id="ARBA00022490"/>
    </source>
</evidence>
<feature type="region of interest" description="Disordered" evidence="14">
    <location>
        <begin position="23"/>
        <end position="63"/>
    </location>
</feature>
<evidence type="ECO:0000256" key="12">
    <source>
        <dbReference type="ARBA" id="ARBA00034864"/>
    </source>
</evidence>
<feature type="compositionally biased region" description="Low complexity" evidence="14">
    <location>
        <begin position="30"/>
        <end position="48"/>
    </location>
</feature>
<evidence type="ECO:0000256" key="13">
    <source>
        <dbReference type="ARBA" id="ARBA00093507"/>
    </source>
</evidence>
<evidence type="ECO:0000256" key="6">
    <source>
        <dbReference type="ARBA" id="ARBA00022553"/>
    </source>
</evidence>
<keyword evidence="7" id="KW-0832">Ubl conjugation</keyword>
<name>A0AAD9IB56_9PEZI</name>
<evidence type="ECO:0000256" key="11">
    <source>
        <dbReference type="ARBA" id="ARBA00034776"/>
    </source>
</evidence>
<gene>
    <name evidence="15" type="ORF">P8C59_008454</name>
</gene>
<feature type="region of interest" description="Disordered" evidence="14">
    <location>
        <begin position="540"/>
        <end position="563"/>
    </location>
</feature>
<evidence type="ECO:0000256" key="8">
    <source>
        <dbReference type="ARBA" id="ARBA00022990"/>
    </source>
</evidence>
<feature type="compositionally biased region" description="Low complexity" evidence="14">
    <location>
        <begin position="447"/>
        <end position="475"/>
    </location>
</feature>
<evidence type="ECO:0000256" key="14">
    <source>
        <dbReference type="SAM" id="MobiDB-lite"/>
    </source>
</evidence>
<dbReference type="PANTHER" id="PTHR13034:SF2">
    <property type="entry name" value="DYNACTIN SUBUNIT 4"/>
    <property type="match status" value="1"/>
</dbReference>
<evidence type="ECO:0000313" key="15">
    <source>
        <dbReference type="EMBL" id="KAK2074233.1"/>
    </source>
</evidence>
<comment type="subcellular location">
    <subcellularLocation>
        <location evidence="1">Cytoplasm</location>
        <location evidence="1">Cytoskeleton</location>
        <location evidence="1">Microtubule organizing center</location>
        <location evidence="1">Centrosome</location>
    </subcellularLocation>
    <subcellularLocation>
        <location evidence="2">Cytoplasm</location>
        <location evidence="2">Cytoskeleton</location>
        <location evidence="2">Stress fiber</location>
    </subcellularLocation>
    <subcellularLocation>
        <location evidence="3">Cytoplasm</location>
        <location evidence="3">Myofibril</location>
    </subcellularLocation>
</comment>
<dbReference type="PANTHER" id="PTHR13034">
    <property type="entry name" value="DYNACTIN P62 SUBUNIT"/>
    <property type="match status" value="1"/>
</dbReference>
<comment type="similarity">
    <text evidence="11">Belongs to the dynactin subunit 4 family.</text>
</comment>
<dbReference type="InterPro" id="IPR008603">
    <property type="entry name" value="DCTN4"/>
</dbReference>
<keyword evidence="9" id="KW-0175">Coiled coil</keyword>
<feature type="compositionally biased region" description="Basic and acidic residues" evidence="14">
    <location>
        <begin position="203"/>
        <end position="224"/>
    </location>
</feature>
<feature type="region of interest" description="Disordered" evidence="14">
    <location>
        <begin position="198"/>
        <end position="233"/>
    </location>
</feature>
<keyword evidence="5" id="KW-1017">Isopeptide bond</keyword>
<dbReference type="EMBL" id="JAQQPM010000008">
    <property type="protein sequence ID" value="KAK2074233.1"/>
    <property type="molecule type" value="Genomic_DNA"/>
</dbReference>
<dbReference type="AlphaFoldDB" id="A0AAD9IB56"/>
<organism evidence="15 16">
    <name type="scientific">Phyllachora maydis</name>
    <dbReference type="NCBI Taxonomy" id="1825666"/>
    <lineage>
        <taxon>Eukaryota</taxon>
        <taxon>Fungi</taxon>
        <taxon>Dikarya</taxon>
        <taxon>Ascomycota</taxon>
        <taxon>Pezizomycotina</taxon>
        <taxon>Sordariomycetes</taxon>
        <taxon>Sordariomycetidae</taxon>
        <taxon>Phyllachorales</taxon>
        <taxon>Phyllachoraceae</taxon>
        <taxon>Phyllachora</taxon>
    </lineage>
</organism>
<evidence type="ECO:0000256" key="2">
    <source>
        <dbReference type="ARBA" id="ARBA00004529"/>
    </source>
</evidence>
<keyword evidence="4" id="KW-0963">Cytoplasm</keyword>
<dbReference type="GO" id="GO:0005869">
    <property type="term" value="C:dynactin complex"/>
    <property type="evidence" value="ECO:0007669"/>
    <property type="project" value="InterPro"/>
</dbReference>
<evidence type="ECO:0000256" key="5">
    <source>
        <dbReference type="ARBA" id="ARBA00022499"/>
    </source>
</evidence>
<evidence type="ECO:0000256" key="10">
    <source>
        <dbReference type="ARBA" id="ARBA00023212"/>
    </source>
</evidence>
<comment type="subunit">
    <text evidence="13">Subunit of dynactin, a multiprotein complex part of a tripartite complex with dynein and a adapter, such as BICDL1, BICD2 or HOOK3. The dynactin complex is built around ACTR1A/ACTB filament and consists of an actin-related filament composed of a shoulder domain, a pointed end and a barbed end. Its length is defined by its flexible shoulder domain. The soulder is composed of 2 DCTN1 subunits, 4 DCTN2 and 2 DCTN3. The 4 DCNT2 (via N-terminus) bind the ACTR1A filament and act as molecular rulers to determine the length. The pointed end is important for binding dynein-dynactin cargo adapters. Consists of 4 subunits: ACTR10, DCNT4, DCTN5 and DCTN6. The barbed end is composed of a CAPZA1:CAPZB heterodimers, which binds ACTR1A/ACTB filament and dynactin and stabilizes dynactin. Interacts with ATP7B, but not ATP7A, in a copper-dependent manner. Interacts with ANK2; this interaction is required for localization at costameres. Interacts with N4BP2L1.</text>
</comment>
<evidence type="ECO:0000256" key="7">
    <source>
        <dbReference type="ARBA" id="ARBA00022843"/>
    </source>
</evidence>
<keyword evidence="8" id="KW-0007">Acetylation</keyword>
<feature type="compositionally biased region" description="Basic and acidic residues" evidence="14">
    <location>
        <begin position="49"/>
        <end position="63"/>
    </location>
</feature>